<keyword evidence="4 7" id="KW-0574">Periplasm</keyword>
<dbReference type="Proteomes" id="UP000243679">
    <property type="component" value="Chromosome"/>
</dbReference>
<evidence type="ECO:0000256" key="7">
    <source>
        <dbReference type="PIRNR" id="PIRNR001488"/>
    </source>
</evidence>
<evidence type="ECO:0000256" key="4">
    <source>
        <dbReference type="ARBA" id="ARBA00022764"/>
    </source>
</evidence>
<evidence type="ECO:0000313" key="12">
    <source>
        <dbReference type="Proteomes" id="UP000243679"/>
    </source>
</evidence>
<keyword evidence="5 7" id="KW-1015">Disulfide bond</keyword>
<evidence type="ECO:0000259" key="10">
    <source>
        <dbReference type="PROSITE" id="PS51352"/>
    </source>
</evidence>
<dbReference type="InterPro" id="IPR013766">
    <property type="entry name" value="Thioredoxin_domain"/>
</dbReference>
<dbReference type="AlphaFoldDB" id="A0A1Q2SKI3"/>
<dbReference type="RefSeq" id="WP_096526267.1">
    <property type="nucleotide sequence ID" value="NZ_AP014836.1"/>
</dbReference>
<evidence type="ECO:0000256" key="2">
    <source>
        <dbReference type="ARBA" id="ARBA00005791"/>
    </source>
</evidence>
<dbReference type="InterPro" id="IPR050824">
    <property type="entry name" value="Thiol_disulfide_DsbA"/>
</dbReference>
<keyword evidence="12" id="KW-1185">Reference proteome</keyword>
<dbReference type="GO" id="GO:0015036">
    <property type="term" value="F:disulfide oxidoreductase activity"/>
    <property type="evidence" value="ECO:0007669"/>
    <property type="project" value="UniProtKB-ARBA"/>
</dbReference>
<dbReference type="PANTHER" id="PTHR35891">
    <property type="entry name" value="THIOL:DISULFIDE INTERCHANGE PROTEIN DSBA"/>
    <property type="match status" value="1"/>
</dbReference>
<dbReference type="PIRSF" id="PIRSF001488">
    <property type="entry name" value="Tdi_protein"/>
    <property type="match status" value="1"/>
</dbReference>
<comment type="similarity">
    <text evidence="2">Belongs to the thioredoxin family. DsbA subfamily.</text>
</comment>
<dbReference type="InterPro" id="IPR023205">
    <property type="entry name" value="DsbA/DsbL"/>
</dbReference>
<dbReference type="KEGG" id="ntt:TAO_0259"/>
<dbReference type="InterPro" id="IPR017937">
    <property type="entry name" value="Thioredoxin_CS"/>
</dbReference>
<dbReference type="CDD" id="cd03019">
    <property type="entry name" value="DsbA_DsbA"/>
    <property type="match status" value="1"/>
</dbReference>
<dbReference type="OrthoDB" id="9784896at2"/>
<feature type="disulfide bond" description="Redox-active" evidence="8">
    <location>
        <begin position="60"/>
        <end position="63"/>
    </location>
</feature>
<feature type="signal peptide" evidence="9">
    <location>
        <begin position="1"/>
        <end position="24"/>
    </location>
</feature>
<dbReference type="PROSITE" id="PS00194">
    <property type="entry name" value="THIOREDOXIN_1"/>
    <property type="match status" value="1"/>
</dbReference>
<keyword evidence="6" id="KW-0676">Redox-active center</keyword>
<evidence type="ECO:0000256" key="6">
    <source>
        <dbReference type="ARBA" id="ARBA00023284"/>
    </source>
</evidence>
<sequence length="212" mass="23546">MLRSTSWPLLLFSLLLTLSLPVTAGPPAFTEGVHYKLIDPPLPAPKTNQAEVIEMFWYGCPHCYHFEPLLEKWIKNKSNQITFIRIPAVFRDSWLPGAQAFYTAQALGVADKIHRPLFDAIHLKKLNLNTKAALADFFATQGIAKEEFLSTFDSFAVQGKAQQAVATTRSSGITGVPAMIVNGKYRTDADLAGSFQRMLEVVDYLVAQTSKK</sequence>
<dbReference type="Pfam" id="PF01323">
    <property type="entry name" value="DSBA"/>
    <property type="match status" value="1"/>
</dbReference>
<dbReference type="Gene3D" id="3.40.30.10">
    <property type="entry name" value="Glutaredoxin"/>
    <property type="match status" value="1"/>
</dbReference>
<gene>
    <name evidence="11" type="ORF">TAO_0259</name>
</gene>
<evidence type="ECO:0000256" key="9">
    <source>
        <dbReference type="SAM" id="SignalP"/>
    </source>
</evidence>
<evidence type="ECO:0000256" key="1">
    <source>
        <dbReference type="ARBA" id="ARBA00004418"/>
    </source>
</evidence>
<keyword evidence="3 9" id="KW-0732">Signal</keyword>
<evidence type="ECO:0000313" key="11">
    <source>
        <dbReference type="EMBL" id="BAW79629.1"/>
    </source>
</evidence>
<proteinExistence type="inferred from homology"/>
<feature type="chain" id="PRO_5012862933" description="Thiol:disulfide interchange protein" evidence="9">
    <location>
        <begin position="25"/>
        <end position="212"/>
    </location>
</feature>
<dbReference type="InterPro" id="IPR036249">
    <property type="entry name" value="Thioredoxin-like_sf"/>
</dbReference>
<dbReference type="SUPFAM" id="SSF52833">
    <property type="entry name" value="Thioredoxin-like"/>
    <property type="match status" value="1"/>
</dbReference>
<dbReference type="PANTHER" id="PTHR35891:SF2">
    <property type="entry name" value="THIOL:DISULFIDE INTERCHANGE PROTEIN DSBA"/>
    <property type="match status" value="1"/>
</dbReference>
<dbReference type="PROSITE" id="PS51352">
    <property type="entry name" value="THIOREDOXIN_2"/>
    <property type="match status" value="1"/>
</dbReference>
<protein>
    <recommendedName>
        <fullName evidence="7">Thiol:disulfide interchange protein</fullName>
    </recommendedName>
</protein>
<evidence type="ECO:0000256" key="8">
    <source>
        <dbReference type="PIRSR" id="PIRSR001488-1"/>
    </source>
</evidence>
<reference evidence="11 12" key="1">
    <citation type="journal article" date="2017" name="ISME J.">
        <title>An acid-tolerant ammonia-oxidizing ?-proteobacterium from soil.</title>
        <authorList>
            <person name="Hayatsu M."/>
            <person name="Tago K."/>
            <person name="Uchiyama I."/>
            <person name="Toyoda A."/>
            <person name="Wang Y."/>
            <person name="Shimomura Y."/>
            <person name="Okubo T."/>
            <person name="Kurisu F."/>
            <person name="Hirono Y."/>
            <person name="Nonaka K."/>
            <person name="Akiyama H."/>
            <person name="Itoh T."/>
            <person name="Takami H."/>
        </authorList>
    </citation>
    <scope>NUCLEOTIDE SEQUENCE [LARGE SCALE GENOMIC DNA]</scope>
    <source>
        <strain evidence="11 12">TAO100</strain>
    </source>
</reference>
<evidence type="ECO:0000256" key="3">
    <source>
        <dbReference type="ARBA" id="ARBA00022729"/>
    </source>
</evidence>
<organism evidence="11 12">
    <name type="scientific">Candidatus Nitrosoglobus terrae</name>
    <dbReference type="NCBI Taxonomy" id="1630141"/>
    <lineage>
        <taxon>Bacteria</taxon>
        <taxon>Pseudomonadati</taxon>
        <taxon>Pseudomonadota</taxon>
        <taxon>Gammaproteobacteria</taxon>
        <taxon>Chromatiales</taxon>
        <taxon>Chromatiaceae</taxon>
        <taxon>Candidatus Nitrosoglobus</taxon>
    </lineage>
</organism>
<feature type="domain" description="Thioredoxin" evidence="10">
    <location>
        <begin position="14"/>
        <end position="207"/>
    </location>
</feature>
<comment type="subcellular location">
    <subcellularLocation>
        <location evidence="1 7">Periplasm</location>
    </subcellularLocation>
</comment>
<name>A0A1Q2SKI3_9GAMM</name>
<dbReference type="InterPro" id="IPR001853">
    <property type="entry name" value="DSBA-like_thioredoxin_dom"/>
</dbReference>
<accession>A0A1Q2SKI3</accession>
<evidence type="ECO:0000256" key="5">
    <source>
        <dbReference type="ARBA" id="ARBA00023157"/>
    </source>
</evidence>
<dbReference type="EMBL" id="AP014836">
    <property type="protein sequence ID" value="BAW79629.1"/>
    <property type="molecule type" value="Genomic_DNA"/>
</dbReference>
<dbReference type="GO" id="GO:0042597">
    <property type="term" value="C:periplasmic space"/>
    <property type="evidence" value="ECO:0007669"/>
    <property type="project" value="UniProtKB-SubCell"/>
</dbReference>